<accession>J4GH50</accession>
<gene>
    <name evidence="1" type="ORF">FIBRA_08335</name>
</gene>
<dbReference type="RefSeq" id="XP_012185371.1">
    <property type="nucleotide sequence ID" value="XM_012329981.1"/>
</dbReference>
<dbReference type="EMBL" id="HE797223">
    <property type="protein sequence ID" value="CCM06088.1"/>
    <property type="molecule type" value="Genomic_DNA"/>
</dbReference>
<evidence type="ECO:0008006" key="3">
    <source>
        <dbReference type="Google" id="ProtNLM"/>
    </source>
</evidence>
<dbReference type="OrthoDB" id="2804727at2759"/>
<keyword evidence="2" id="KW-1185">Reference proteome</keyword>
<dbReference type="InParanoid" id="J4GH50"/>
<evidence type="ECO:0000313" key="2">
    <source>
        <dbReference type="Proteomes" id="UP000006352"/>
    </source>
</evidence>
<reference evidence="1 2" key="1">
    <citation type="journal article" date="2012" name="Appl. Environ. Microbiol.">
        <title>Short-read sequencing for genomic analysis of the brown rot fungus Fibroporia radiculosa.</title>
        <authorList>
            <person name="Tang J.D."/>
            <person name="Perkins A.D."/>
            <person name="Sonstegard T.S."/>
            <person name="Schroeder S.G."/>
            <person name="Burgess S.C."/>
            <person name="Diehl S.V."/>
        </authorList>
    </citation>
    <scope>NUCLEOTIDE SEQUENCE [LARGE SCALE GENOMIC DNA]</scope>
    <source>
        <strain evidence="1 2">TFFH 294</strain>
    </source>
</reference>
<proteinExistence type="predicted"/>
<dbReference type="STRING" id="599839.J4GH50"/>
<dbReference type="HOGENOM" id="CLU_036316_0_1_1"/>
<dbReference type="GeneID" id="24100999"/>
<name>J4GH50_9APHY</name>
<dbReference type="Proteomes" id="UP000006352">
    <property type="component" value="Unassembled WGS sequence"/>
</dbReference>
<organism evidence="1 2">
    <name type="scientific">Fibroporia radiculosa</name>
    <dbReference type="NCBI Taxonomy" id="599839"/>
    <lineage>
        <taxon>Eukaryota</taxon>
        <taxon>Fungi</taxon>
        <taxon>Dikarya</taxon>
        <taxon>Basidiomycota</taxon>
        <taxon>Agaricomycotina</taxon>
        <taxon>Agaricomycetes</taxon>
        <taxon>Polyporales</taxon>
        <taxon>Fibroporiaceae</taxon>
        <taxon>Fibroporia</taxon>
    </lineage>
</organism>
<dbReference type="SUPFAM" id="SSF52047">
    <property type="entry name" value="RNI-like"/>
    <property type="match status" value="1"/>
</dbReference>
<protein>
    <recommendedName>
        <fullName evidence="3">F-box domain-containing protein</fullName>
    </recommendedName>
</protein>
<sequence>MRHLRGPTQSHSVQLPIEIWERVIDFLAEDIHGISSGTDDALNRFATVCRAWEPRCRFHLYRNVRMHDKGQVSGIAKMIRKHRYLQNAIHLVHFDRMDAMGLFATMMVRKLPSLQMIGIRGPTEWKSGLMHADVPMFLATFTSITRLSLKWVTFPSVVVFGRLVCALPNLTYLQCQWLTFRADGRATPPKHNAITEVHLSGLGSDTIPFLLTTSISHGLKRLTLEDIQDEDMRFDRIQQLLEGVGESLLSVHLHPDPYAKFLTGSKIHLGHNPHLEVFEFTSRFPTEDPDSLHHLLSGISPSKLREVSITVIVELVDFSRDVTLAQVLSVFRDDVYVKVDQLLSHSRFTKFRAITFTLMLEARLHVDVPSLIPSEHDWWQCISLRFPHLCAQERLRTQIVTEDRWVQGGSGYYKPIV</sequence>
<evidence type="ECO:0000313" key="1">
    <source>
        <dbReference type="EMBL" id="CCM06088.1"/>
    </source>
</evidence>
<dbReference type="AlphaFoldDB" id="J4GH50"/>